<dbReference type="OrthoDB" id="543156at2759"/>
<protein>
    <submittedName>
        <fullName evidence="1">ThiJ/PfpI family protein</fullName>
    </submittedName>
</protein>
<organism evidence="1 2">
    <name type="scientific">Marssonina brunnea f. sp. multigermtubi (strain MB_m1)</name>
    <name type="common">Marssonina leaf spot fungus</name>
    <dbReference type="NCBI Taxonomy" id="1072389"/>
    <lineage>
        <taxon>Eukaryota</taxon>
        <taxon>Fungi</taxon>
        <taxon>Dikarya</taxon>
        <taxon>Ascomycota</taxon>
        <taxon>Pezizomycotina</taxon>
        <taxon>Leotiomycetes</taxon>
        <taxon>Helotiales</taxon>
        <taxon>Drepanopezizaceae</taxon>
        <taxon>Drepanopeziza</taxon>
    </lineage>
</organism>
<dbReference type="InParanoid" id="K1X116"/>
<dbReference type="HOGENOM" id="CLU_1816211_0_0_1"/>
<evidence type="ECO:0000313" key="2">
    <source>
        <dbReference type="Proteomes" id="UP000006753"/>
    </source>
</evidence>
<dbReference type="KEGG" id="mbe:MBM_03168"/>
<gene>
    <name evidence="1" type="ORF">MBM_03168</name>
</gene>
<dbReference type="PANTHER" id="PTHR43130">
    <property type="entry name" value="ARAC-FAMILY TRANSCRIPTIONAL REGULATOR"/>
    <property type="match status" value="1"/>
</dbReference>
<dbReference type="STRING" id="1072389.K1X116"/>
<evidence type="ECO:0000313" key="1">
    <source>
        <dbReference type="EMBL" id="EKD18926.1"/>
    </source>
</evidence>
<keyword evidence="2" id="KW-1185">Reference proteome</keyword>
<dbReference type="InterPro" id="IPR052158">
    <property type="entry name" value="INH-QAR"/>
</dbReference>
<dbReference type="EMBL" id="JH921432">
    <property type="protein sequence ID" value="EKD18926.1"/>
    <property type="molecule type" value="Genomic_DNA"/>
</dbReference>
<dbReference type="InterPro" id="IPR029062">
    <property type="entry name" value="Class_I_gatase-like"/>
</dbReference>
<proteinExistence type="predicted"/>
<dbReference type="SUPFAM" id="SSF52317">
    <property type="entry name" value="Class I glutamine amidotransferase-like"/>
    <property type="match status" value="1"/>
</dbReference>
<dbReference type="AlphaFoldDB" id="K1X116"/>
<accession>K1X116</accession>
<dbReference type="PANTHER" id="PTHR43130:SF3">
    <property type="entry name" value="HTH-TYPE TRANSCRIPTIONAL REGULATOR RV1931C"/>
    <property type="match status" value="1"/>
</dbReference>
<dbReference type="Gene3D" id="3.40.50.880">
    <property type="match status" value="1"/>
</dbReference>
<dbReference type="GeneID" id="18759103"/>
<name>K1X116_MARBU</name>
<sequence>MDILDLTGPFEALSWATHPPFSNPNPDTDTLTAPAFTHRGLGAASAQLVDFEILVVPGGNHDEVLPTRTEPIPLIARFAALPPRSDGRVRTILSVCTTALFLREAGVLDGLTATMHPHFEAALGYGGRQDRGGEGALGRQPG</sequence>
<dbReference type="Proteomes" id="UP000006753">
    <property type="component" value="Unassembled WGS sequence"/>
</dbReference>
<dbReference type="OMA" id="QICALIR"/>
<reference evidence="1 2" key="1">
    <citation type="journal article" date="2012" name="BMC Genomics">
        <title>Sequencing the genome of Marssonina brunnea reveals fungus-poplar co-evolution.</title>
        <authorList>
            <person name="Zhu S."/>
            <person name="Cao Y.-Z."/>
            <person name="Jiang C."/>
            <person name="Tan B.-Y."/>
            <person name="Wang Z."/>
            <person name="Feng S."/>
            <person name="Zhang L."/>
            <person name="Su X.-H."/>
            <person name="Brejova B."/>
            <person name="Vinar T."/>
            <person name="Xu M."/>
            <person name="Wang M.-X."/>
            <person name="Zhang S.-G."/>
            <person name="Huang M.-R."/>
            <person name="Wu R."/>
            <person name="Zhou Y."/>
        </authorList>
    </citation>
    <scope>NUCLEOTIDE SEQUENCE [LARGE SCALE GENOMIC DNA]</scope>
    <source>
        <strain evidence="1 2">MB_m1</strain>
    </source>
</reference>